<evidence type="ECO:0000313" key="10">
    <source>
        <dbReference type="EMBL" id="CAE10959.1"/>
    </source>
</evidence>
<gene>
    <name evidence="10" type="ordered locus">WS1954</name>
</gene>
<feature type="domain" description="Response regulatory" evidence="8">
    <location>
        <begin position="8"/>
        <end position="123"/>
    </location>
</feature>
<evidence type="ECO:0000256" key="7">
    <source>
        <dbReference type="PROSITE-ProRule" id="PRU01091"/>
    </source>
</evidence>
<accession>Q7M810</accession>
<dbReference type="EMBL" id="BX571662">
    <property type="protein sequence ID" value="CAE10959.1"/>
    <property type="molecule type" value="Genomic_DNA"/>
</dbReference>
<evidence type="ECO:0000256" key="4">
    <source>
        <dbReference type="ARBA" id="ARBA00023125"/>
    </source>
</evidence>
<reference evidence="10 11" key="1">
    <citation type="journal article" date="2003" name="Proc. Natl. Acad. Sci. U.S.A.">
        <title>Complete genome sequence and analysis of Wolinella succinogenes.</title>
        <authorList>
            <person name="Baar C."/>
            <person name="Eppinger M."/>
            <person name="Raddatz G."/>
            <person name="Simon JM."/>
            <person name="Lanz C."/>
            <person name="Klimmek O."/>
            <person name="Nandakumar R."/>
            <person name="Gross R."/>
            <person name="Rosinus A."/>
            <person name="Keller H."/>
            <person name="Jagtap P."/>
            <person name="Linke B."/>
            <person name="Meyer F."/>
            <person name="Lederer H."/>
            <person name="Schuster S.C."/>
        </authorList>
    </citation>
    <scope>NUCLEOTIDE SEQUENCE [LARGE SCALE GENOMIC DNA]</scope>
    <source>
        <strain evidence="11">ATCC 29543 / DSM 1740 / CCUG 13145 / JCM 31913 / LMG 7466 / NCTC 11488 / FDC 602W</strain>
    </source>
</reference>
<keyword evidence="4 7" id="KW-0238">DNA-binding</keyword>
<evidence type="ECO:0000259" key="8">
    <source>
        <dbReference type="PROSITE" id="PS50110"/>
    </source>
</evidence>
<dbReference type="PANTHER" id="PTHR48111:SF1">
    <property type="entry name" value="TWO-COMPONENT RESPONSE REGULATOR ORR33"/>
    <property type="match status" value="1"/>
</dbReference>
<evidence type="ECO:0000259" key="9">
    <source>
        <dbReference type="PROSITE" id="PS51755"/>
    </source>
</evidence>
<dbReference type="InterPro" id="IPR011006">
    <property type="entry name" value="CheY-like_superfamily"/>
</dbReference>
<dbReference type="Pfam" id="PF00486">
    <property type="entry name" value="Trans_reg_C"/>
    <property type="match status" value="1"/>
</dbReference>
<evidence type="ECO:0000256" key="5">
    <source>
        <dbReference type="ARBA" id="ARBA00023163"/>
    </source>
</evidence>
<dbReference type="PANTHER" id="PTHR48111">
    <property type="entry name" value="REGULATOR OF RPOS"/>
    <property type="match status" value="1"/>
</dbReference>
<dbReference type="HOGENOM" id="CLU_000445_30_3_7"/>
<dbReference type="AlphaFoldDB" id="Q7M810"/>
<feature type="domain" description="OmpR/PhoB-type" evidence="9">
    <location>
        <begin position="138"/>
        <end position="232"/>
    </location>
</feature>
<keyword evidence="11" id="KW-1185">Reference proteome</keyword>
<evidence type="ECO:0000256" key="1">
    <source>
        <dbReference type="ARBA" id="ARBA00022553"/>
    </source>
</evidence>
<dbReference type="PROSITE" id="PS50110">
    <property type="entry name" value="RESPONSE_REGULATORY"/>
    <property type="match status" value="1"/>
</dbReference>
<dbReference type="RefSeq" id="WP_011139742.1">
    <property type="nucleotide sequence ID" value="NC_005090.1"/>
</dbReference>
<dbReference type="GO" id="GO:0005829">
    <property type="term" value="C:cytosol"/>
    <property type="evidence" value="ECO:0007669"/>
    <property type="project" value="TreeGrafter"/>
</dbReference>
<dbReference type="SUPFAM" id="SSF46894">
    <property type="entry name" value="C-terminal effector domain of the bipartite response regulators"/>
    <property type="match status" value="1"/>
</dbReference>
<keyword evidence="2" id="KW-0902">Two-component regulatory system</keyword>
<dbReference type="InterPro" id="IPR039420">
    <property type="entry name" value="WalR-like"/>
</dbReference>
<dbReference type="InterPro" id="IPR016032">
    <property type="entry name" value="Sig_transdc_resp-reg_C-effctor"/>
</dbReference>
<dbReference type="CDD" id="cd00383">
    <property type="entry name" value="trans_reg_C"/>
    <property type="match status" value="1"/>
</dbReference>
<feature type="modified residue" description="4-aspartylphosphate" evidence="6">
    <location>
        <position position="58"/>
    </location>
</feature>
<evidence type="ECO:0000256" key="3">
    <source>
        <dbReference type="ARBA" id="ARBA00023015"/>
    </source>
</evidence>
<dbReference type="KEGG" id="wsu:WS1954"/>
<dbReference type="Proteomes" id="UP000000422">
    <property type="component" value="Chromosome"/>
</dbReference>
<dbReference type="Gene3D" id="1.10.10.10">
    <property type="entry name" value="Winged helix-like DNA-binding domain superfamily/Winged helix DNA-binding domain"/>
    <property type="match status" value="1"/>
</dbReference>
<dbReference type="STRING" id="273121.WS1954"/>
<dbReference type="CDD" id="cd17534">
    <property type="entry name" value="REC_DC-like"/>
    <property type="match status" value="1"/>
</dbReference>
<dbReference type="GO" id="GO:0000976">
    <property type="term" value="F:transcription cis-regulatory region binding"/>
    <property type="evidence" value="ECO:0007669"/>
    <property type="project" value="TreeGrafter"/>
</dbReference>
<dbReference type="PROSITE" id="PS51755">
    <property type="entry name" value="OMPR_PHOB"/>
    <property type="match status" value="1"/>
</dbReference>
<evidence type="ECO:0000313" key="11">
    <source>
        <dbReference type="Proteomes" id="UP000000422"/>
    </source>
</evidence>
<proteinExistence type="predicted"/>
<evidence type="ECO:0000256" key="2">
    <source>
        <dbReference type="ARBA" id="ARBA00023012"/>
    </source>
</evidence>
<dbReference type="Gene3D" id="3.40.50.2300">
    <property type="match status" value="1"/>
</dbReference>
<dbReference type="InterPro" id="IPR036388">
    <property type="entry name" value="WH-like_DNA-bd_sf"/>
</dbReference>
<organism evidence="11">
    <name type="scientific">Wolinella succinogenes (strain ATCC 29543 / DSM 1740 / CCUG 13145 / JCM 31913 / LMG 7466 / NCTC 11488 / FDC 602W)</name>
    <name type="common">Vibrio succinogenes</name>
    <dbReference type="NCBI Taxonomy" id="273121"/>
    <lineage>
        <taxon>Bacteria</taxon>
        <taxon>Pseudomonadati</taxon>
        <taxon>Campylobacterota</taxon>
        <taxon>Epsilonproteobacteria</taxon>
        <taxon>Campylobacterales</taxon>
        <taxon>Helicobacteraceae</taxon>
        <taxon>Wolinella</taxon>
    </lineage>
</organism>
<dbReference type="eggNOG" id="COG0745">
    <property type="taxonomic scope" value="Bacteria"/>
</dbReference>
<name>Q7M810_WOLSU</name>
<dbReference type="Pfam" id="PF00072">
    <property type="entry name" value="Response_reg"/>
    <property type="match status" value="1"/>
</dbReference>
<dbReference type="GO" id="GO:0006355">
    <property type="term" value="P:regulation of DNA-templated transcription"/>
    <property type="evidence" value="ECO:0007669"/>
    <property type="project" value="InterPro"/>
</dbReference>
<keyword evidence="1 6" id="KW-0597">Phosphoprotein</keyword>
<feature type="DNA-binding region" description="OmpR/PhoB-type" evidence="7">
    <location>
        <begin position="138"/>
        <end position="232"/>
    </location>
</feature>
<dbReference type="SMART" id="SM00448">
    <property type="entry name" value="REC"/>
    <property type="match status" value="1"/>
</dbReference>
<protein>
    <submittedName>
        <fullName evidence="10">SIGNAL TRANSDUCTION REGULATORY PROTEIN-CheY like receiver domain</fullName>
    </submittedName>
</protein>
<keyword evidence="5" id="KW-0804">Transcription</keyword>
<dbReference type="SUPFAM" id="SSF52172">
    <property type="entry name" value="CheY-like"/>
    <property type="match status" value="1"/>
</dbReference>
<dbReference type="GO" id="GO:0000156">
    <property type="term" value="F:phosphorelay response regulator activity"/>
    <property type="evidence" value="ECO:0007669"/>
    <property type="project" value="TreeGrafter"/>
</dbReference>
<keyword evidence="3" id="KW-0805">Transcription regulation</keyword>
<dbReference type="InterPro" id="IPR001789">
    <property type="entry name" value="Sig_transdc_resp-reg_receiver"/>
</dbReference>
<dbReference type="InterPro" id="IPR001867">
    <property type="entry name" value="OmpR/PhoB-type_DNA-bd"/>
</dbReference>
<dbReference type="SMART" id="SM00862">
    <property type="entry name" value="Trans_reg_C"/>
    <property type="match status" value="1"/>
</dbReference>
<dbReference type="GO" id="GO:0032993">
    <property type="term" value="C:protein-DNA complex"/>
    <property type="evidence" value="ECO:0007669"/>
    <property type="project" value="TreeGrafter"/>
</dbReference>
<evidence type="ECO:0000256" key="6">
    <source>
        <dbReference type="PROSITE-ProRule" id="PRU00169"/>
    </source>
</evidence>
<sequence>MTSEHPLKVLVVEDETILALQLKLSLQRFGFSISGIKAKGEEAILHAKEHSPDLILMDIHLQGNLQGTQAGALIWERYRIPIIFLTSYCDDKTLKEAMACEPYGYLIKPFREGELKATLQAAWNKHCRLLQHSKESTKAPTALGFGYAFDSLGAQLLWEGKAIKLTGNEIRFFEILSERPGHTVSFEVLLDLIWGESHADPTRLRNLVYRLRQKLHPALIENVFEAGYRLHV</sequence>